<keyword evidence="3" id="KW-1185">Reference proteome</keyword>
<dbReference type="EMBL" id="CXST01000001">
    <property type="protein sequence ID" value="CTQ43418.1"/>
    <property type="molecule type" value="Genomic_DNA"/>
</dbReference>
<name>A0A0M6Y156_9HYPH</name>
<evidence type="ECO:0000256" key="1">
    <source>
        <dbReference type="SAM" id="MobiDB-lite"/>
    </source>
</evidence>
<accession>A0A0M6Y156</accession>
<evidence type="ECO:0000313" key="2">
    <source>
        <dbReference type="EMBL" id="CTQ43418.1"/>
    </source>
</evidence>
<evidence type="ECO:0000313" key="3">
    <source>
        <dbReference type="Proteomes" id="UP000048926"/>
    </source>
</evidence>
<dbReference type="Proteomes" id="UP000048926">
    <property type="component" value="Unassembled WGS sequence"/>
</dbReference>
<gene>
    <name evidence="2" type="ORF">LAL4801_01856</name>
</gene>
<organism evidence="2 3">
    <name type="scientific">Roseibium aggregatum</name>
    <dbReference type="NCBI Taxonomy" id="187304"/>
    <lineage>
        <taxon>Bacteria</taxon>
        <taxon>Pseudomonadati</taxon>
        <taxon>Pseudomonadota</taxon>
        <taxon>Alphaproteobacteria</taxon>
        <taxon>Hyphomicrobiales</taxon>
        <taxon>Stappiaceae</taxon>
        <taxon>Roseibium</taxon>
    </lineage>
</organism>
<reference evidence="3" key="1">
    <citation type="submission" date="2015-07" db="EMBL/GenBank/DDBJ databases">
        <authorList>
            <person name="Rodrigo-Torres Lidia"/>
            <person name="Arahal R.David."/>
        </authorList>
    </citation>
    <scope>NUCLEOTIDE SEQUENCE [LARGE SCALE GENOMIC DNA]</scope>
    <source>
        <strain evidence="3">CECT 4801</strain>
    </source>
</reference>
<dbReference type="AlphaFoldDB" id="A0A0M6Y156"/>
<sequence>MDEIIMRRLRHLQRLEEQHEADFLARCAPAKTEVEKRQEHLADALAADWNRKQRAARQPQAEKPLPKGWRKEHWKTQQAMAADYAGVKAANKYEAVQALAAYEAKAGDLAAA</sequence>
<protein>
    <submittedName>
        <fullName evidence="2">Uncharacterized protein</fullName>
    </submittedName>
</protein>
<proteinExistence type="predicted"/>
<feature type="region of interest" description="Disordered" evidence="1">
    <location>
        <begin position="50"/>
        <end position="72"/>
    </location>
</feature>
<dbReference type="OrthoDB" id="7678612at2"/>
<dbReference type="RefSeq" id="WP_055655537.1">
    <property type="nucleotide sequence ID" value="NZ_CXST01000001.1"/>
</dbReference>